<evidence type="ECO:0000313" key="3">
    <source>
        <dbReference type="EMBL" id="CAC5381102.1"/>
    </source>
</evidence>
<dbReference type="InterPro" id="IPR029526">
    <property type="entry name" value="PGBD"/>
</dbReference>
<organism evidence="3 4">
    <name type="scientific">Mytilus coruscus</name>
    <name type="common">Sea mussel</name>
    <dbReference type="NCBI Taxonomy" id="42192"/>
    <lineage>
        <taxon>Eukaryota</taxon>
        <taxon>Metazoa</taxon>
        <taxon>Spiralia</taxon>
        <taxon>Lophotrochozoa</taxon>
        <taxon>Mollusca</taxon>
        <taxon>Bivalvia</taxon>
        <taxon>Autobranchia</taxon>
        <taxon>Pteriomorphia</taxon>
        <taxon>Mytilida</taxon>
        <taxon>Mytiloidea</taxon>
        <taxon>Mytilidae</taxon>
        <taxon>Mytilinae</taxon>
        <taxon>Mytilus</taxon>
    </lineage>
</organism>
<accession>A0A6J8BB09</accession>
<reference evidence="3 4" key="1">
    <citation type="submission" date="2020-06" db="EMBL/GenBank/DDBJ databases">
        <authorList>
            <person name="Li R."/>
            <person name="Bekaert M."/>
        </authorList>
    </citation>
    <scope>NUCLEOTIDE SEQUENCE [LARGE SCALE GENOMIC DNA]</scope>
    <source>
        <strain evidence="4">wild</strain>
    </source>
</reference>
<feature type="domain" description="PiggyBac transposable element-derived protein" evidence="2">
    <location>
        <begin position="1"/>
        <end position="167"/>
    </location>
</feature>
<keyword evidence="1" id="KW-0472">Membrane</keyword>
<evidence type="ECO:0000256" key="1">
    <source>
        <dbReference type="SAM" id="Phobius"/>
    </source>
</evidence>
<sequence>MSLCRSIQGQGYKFFADSFYTTQHLAEDLPLNRKYMKAVHMNGTSMTSVFKQSKEWEKIEGRGDFRWHRNGSFDYVQWKDCKTVTLISPFHKGSDVTTSYRTIQSRKTWKKAKTKQPLITSHYNAHMGCVDKSNQNLNKYSSYIRTQNHWWMVLFFHCLDIVIANAYILLTDFVSKSPELFVESEFSSSLGQLEFRENFAISLMKVNSYNCKPAPMLHLPLFLSKRAE</sequence>
<gene>
    <name evidence="3" type="ORF">MCOR_17016</name>
</gene>
<dbReference type="EMBL" id="CACVKT020002992">
    <property type="protein sequence ID" value="CAC5381102.1"/>
    <property type="molecule type" value="Genomic_DNA"/>
</dbReference>
<keyword evidence="4" id="KW-1185">Reference proteome</keyword>
<feature type="transmembrane region" description="Helical" evidence="1">
    <location>
        <begin position="150"/>
        <end position="170"/>
    </location>
</feature>
<dbReference type="AlphaFoldDB" id="A0A6J8BB09"/>
<dbReference type="PANTHER" id="PTHR46599:SF3">
    <property type="entry name" value="PIGGYBAC TRANSPOSABLE ELEMENT-DERIVED PROTEIN 4"/>
    <property type="match status" value="1"/>
</dbReference>
<keyword evidence="1" id="KW-0812">Transmembrane</keyword>
<dbReference type="PANTHER" id="PTHR46599">
    <property type="entry name" value="PIGGYBAC TRANSPOSABLE ELEMENT-DERIVED PROTEIN 4"/>
    <property type="match status" value="1"/>
</dbReference>
<dbReference type="OrthoDB" id="128757at2759"/>
<protein>
    <recommendedName>
        <fullName evidence="2">PiggyBac transposable element-derived protein domain-containing protein</fullName>
    </recommendedName>
</protein>
<keyword evidence="1" id="KW-1133">Transmembrane helix</keyword>
<dbReference type="Pfam" id="PF13843">
    <property type="entry name" value="DDE_Tnp_1_7"/>
    <property type="match status" value="1"/>
</dbReference>
<evidence type="ECO:0000313" key="4">
    <source>
        <dbReference type="Proteomes" id="UP000507470"/>
    </source>
</evidence>
<name>A0A6J8BB09_MYTCO</name>
<dbReference type="Proteomes" id="UP000507470">
    <property type="component" value="Unassembled WGS sequence"/>
</dbReference>
<proteinExistence type="predicted"/>
<evidence type="ECO:0000259" key="2">
    <source>
        <dbReference type="Pfam" id="PF13843"/>
    </source>
</evidence>